<dbReference type="AlphaFoldDB" id="A0A4R0RI60"/>
<dbReference type="PANTHER" id="PTHR38248:SF2">
    <property type="entry name" value="FUNK1 11"/>
    <property type="match status" value="1"/>
</dbReference>
<feature type="region of interest" description="Disordered" evidence="1">
    <location>
        <begin position="1"/>
        <end position="72"/>
    </location>
</feature>
<feature type="domain" description="Fungal-type protein kinase" evidence="2">
    <location>
        <begin position="741"/>
        <end position="794"/>
    </location>
</feature>
<keyword evidence="4" id="KW-1185">Reference proteome</keyword>
<dbReference type="InterPro" id="IPR040976">
    <property type="entry name" value="Pkinase_fungal"/>
</dbReference>
<feature type="domain" description="Fungal-type protein kinase" evidence="2">
    <location>
        <begin position="523"/>
        <end position="664"/>
    </location>
</feature>
<feature type="compositionally biased region" description="Basic and acidic residues" evidence="1">
    <location>
        <begin position="21"/>
        <end position="32"/>
    </location>
</feature>
<feature type="region of interest" description="Disordered" evidence="1">
    <location>
        <begin position="709"/>
        <end position="728"/>
    </location>
</feature>
<name>A0A4R0RI60_9APHY</name>
<dbReference type="EMBL" id="RWJN01000297">
    <property type="protein sequence ID" value="TCD63448.1"/>
    <property type="molecule type" value="Genomic_DNA"/>
</dbReference>
<evidence type="ECO:0000313" key="4">
    <source>
        <dbReference type="Proteomes" id="UP000292702"/>
    </source>
</evidence>
<feature type="compositionally biased region" description="Basic and acidic residues" evidence="1">
    <location>
        <begin position="258"/>
        <end position="270"/>
    </location>
</feature>
<dbReference type="Proteomes" id="UP000292702">
    <property type="component" value="Unassembled WGS sequence"/>
</dbReference>
<feature type="domain" description="Fungal-type protein kinase" evidence="2">
    <location>
        <begin position="297"/>
        <end position="377"/>
    </location>
</feature>
<dbReference type="STRING" id="92696.A0A4R0RI60"/>
<dbReference type="InterPro" id="IPR011009">
    <property type="entry name" value="Kinase-like_dom_sf"/>
</dbReference>
<gene>
    <name evidence="3" type="ORF">EIP91_005389</name>
</gene>
<comment type="caution">
    <text evidence="3">The sequence shown here is derived from an EMBL/GenBank/DDBJ whole genome shotgun (WGS) entry which is preliminary data.</text>
</comment>
<feature type="region of interest" description="Disordered" evidence="1">
    <location>
        <begin position="387"/>
        <end position="418"/>
    </location>
</feature>
<feature type="region of interest" description="Disordered" evidence="1">
    <location>
        <begin position="243"/>
        <end position="281"/>
    </location>
</feature>
<accession>A0A4R0RI60</accession>
<proteinExistence type="predicted"/>
<dbReference type="OrthoDB" id="5584477at2759"/>
<reference evidence="3 4" key="1">
    <citation type="submission" date="2018-11" db="EMBL/GenBank/DDBJ databases">
        <title>Genome assembly of Steccherinum ochraceum LE-BIN_3174, the white-rot fungus of the Steccherinaceae family (The Residual Polyporoid clade, Polyporales, Basidiomycota).</title>
        <authorList>
            <person name="Fedorova T.V."/>
            <person name="Glazunova O.A."/>
            <person name="Landesman E.O."/>
            <person name="Moiseenko K.V."/>
            <person name="Psurtseva N.V."/>
            <person name="Savinova O.S."/>
            <person name="Shakhova N.V."/>
            <person name="Tyazhelova T.V."/>
            <person name="Vasina D.V."/>
        </authorList>
    </citation>
    <scope>NUCLEOTIDE SEQUENCE [LARGE SCALE GENOMIC DNA]</scope>
    <source>
        <strain evidence="3 4">LE-BIN_3174</strain>
    </source>
</reference>
<organism evidence="3 4">
    <name type="scientific">Steccherinum ochraceum</name>
    <dbReference type="NCBI Taxonomy" id="92696"/>
    <lineage>
        <taxon>Eukaryota</taxon>
        <taxon>Fungi</taxon>
        <taxon>Dikarya</taxon>
        <taxon>Basidiomycota</taxon>
        <taxon>Agaricomycotina</taxon>
        <taxon>Agaricomycetes</taxon>
        <taxon>Polyporales</taxon>
        <taxon>Steccherinaceae</taxon>
        <taxon>Steccherinum</taxon>
    </lineage>
</organism>
<dbReference type="PANTHER" id="PTHR38248">
    <property type="entry name" value="FUNK1 6"/>
    <property type="match status" value="1"/>
</dbReference>
<evidence type="ECO:0000259" key="2">
    <source>
        <dbReference type="Pfam" id="PF17667"/>
    </source>
</evidence>
<dbReference type="Pfam" id="PF17667">
    <property type="entry name" value="Pkinase_fungal"/>
    <property type="match status" value="3"/>
</dbReference>
<sequence>MASQNDGQPYAYDESTQPDQDESRDTVADHLPTRPWSEIPPSAPTRNALAPRAVSHQPEQVPFRGAMSSATKSQSGYMDADIKNFLKRHLRGTIHRDCPIDDFVDSVWHFNFEKLKAIRKTFTLSADLCNRYEDTAWKDPKKRGERHAMVVFTAIWNDIVRQLKEADEADSDITFVNMNDREVLGVFAKLKPDGVGLLDYQPLEPVCWDIVLSTEEMKKPWRATHLRKVFGATDIVIDLDIDQAPKPATTSNSTSKRKREDEHNEEDTQYRKRQRPSQPLPFAFDSETWYEGKNVSELTGDELQLVKYLNEMLSHGVRTHASGFLLKDSTMTLWSADRMGVITSVAFDIFAQPHYLILLVAAHHFGGPHDFGINPLVELPGLIYDDPSSSSSSSPADDDNKDANYTSNSRKAKKPPPRDIARAAYHAGVLTLPSATPAQLPAVEASPDAKDAFDTGEVPPLPAMAFEITLDESRHINTAYGIVGRGTTVIPVLPRLSAFEGLQLTDSDARYVAKLTFPLEARHAEDKYIRVIRRKLNEDEDGRSQLKHIADLLCSFHCKADDPFLDLPRAKLGLLPTDNLRCFRVLIMPEYLPLECISGPKDLQKIMIDVITGHHWVWKTSYILHRDISYGNIMFYVVIAADGTQQIVGVLTDWDLAEELPSTDPKAAVTEEEIKRRETEAIAKASQAAIVGNTPSNATAETTDITARAAAPAAEAPTPSADTTAPPAGATDAIQQAEADDAAIQEDVQQRQKVQYRTGTGPFMALDLLQTDGVPAHEYRHDLESFFWVLTWFCAVFNPENPSVFGDIPTWQKPNLVDVGHAKTRFLKDPEDMIRVMASTSTAFSGFVDTWICDLSLLFSRSMAASEQERMTASQYTKMVLKMGGKSRRDRWSRVIIADWNAARVRSREIVSFESVMAILNDPDCSPLLSKQEREREERD</sequence>
<dbReference type="SUPFAM" id="SSF56112">
    <property type="entry name" value="Protein kinase-like (PK-like)"/>
    <property type="match status" value="1"/>
</dbReference>
<protein>
    <recommendedName>
        <fullName evidence="2">Fungal-type protein kinase domain-containing protein</fullName>
    </recommendedName>
</protein>
<evidence type="ECO:0000313" key="3">
    <source>
        <dbReference type="EMBL" id="TCD63448.1"/>
    </source>
</evidence>
<evidence type="ECO:0000256" key="1">
    <source>
        <dbReference type="SAM" id="MobiDB-lite"/>
    </source>
</evidence>